<dbReference type="Pfam" id="PF13289">
    <property type="entry name" value="SIR2_2"/>
    <property type="match status" value="1"/>
</dbReference>
<organism evidence="1 2">
    <name type="scientific">Methylobacterium mesophilicum SR1.6/6</name>
    <dbReference type="NCBI Taxonomy" id="908290"/>
    <lineage>
        <taxon>Bacteria</taxon>
        <taxon>Pseudomonadati</taxon>
        <taxon>Pseudomonadota</taxon>
        <taxon>Alphaproteobacteria</taxon>
        <taxon>Hyphomicrobiales</taxon>
        <taxon>Methylobacteriaceae</taxon>
        <taxon>Methylobacterium</taxon>
    </lineage>
</organism>
<name>A0A6B9FPP6_9HYPH</name>
<reference evidence="1 2" key="1">
    <citation type="journal article" date="2012" name="Genet. Mol. Biol.">
        <title>Analysis of 16S rRNA and mxaF genes revealing insights into Methylobacterium niche-specific plant association.</title>
        <authorList>
            <person name="Dourado M.N."/>
            <person name="Andreote F.D."/>
            <person name="Dini-Andreote F."/>
            <person name="Conti R."/>
            <person name="Araujo J.M."/>
            <person name="Araujo W.L."/>
        </authorList>
    </citation>
    <scope>NUCLEOTIDE SEQUENCE [LARGE SCALE GENOMIC DNA]</scope>
    <source>
        <strain evidence="1 2">SR1.6/6</strain>
    </source>
</reference>
<dbReference type="AlphaFoldDB" id="A0A6B9FPP6"/>
<protein>
    <submittedName>
        <fullName evidence="1">SIR2 family protein</fullName>
    </submittedName>
</protein>
<proteinExistence type="predicted"/>
<evidence type="ECO:0000313" key="2">
    <source>
        <dbReference type="Proteomes" id="UP000012488"/>
    </source>
</evidence>
<sequence>MGRVVRYPMRGCGPCQRDKFLRSTMPPPPAATITIRETLAMLDGPKRAIAEGVANDRYVLWLGSGISRERMPDLKDLAKNVLRTLQVRIDQADPACRYRRALNEVLERAMPSAEEWAAVDYGQSVDLWPMLDVLAGRLVSNYARMLNVTVDGEEPDFLLWDVLDAARTYSDPAIQPDAEHLCLAALAIEGVASEMPTANWDPLVERAVAILAGDRPVLRVAVAPEDTRRHRRRANLYKFHGCAEAARSDPDRYRRLLVSRYNQINGWAANNPVMAGELIHLILTKPTLMLGLSVQDSNIQALFAAAQARMPWRWPTEPPSDPPAYAFAENALGGDQESLLQNVYKDDHTPATRNPIKAEALVQAYAKPLLLALWLYVVTAKLRLLVDHGFPGLSPADREKLREGLGHARDFVADGLVPTPEVVLELLESFGRLMAMFRQGGLPAAAEGVYSPISADPLHAMPADPSLNGCGIIQFALAAGLIGLGLQRAHWSAGKAPAADPAPGAFVLTGRSGPAKVYFAATPQAAILLGVNGLVADNDDAVIVHSQMNPPAMQRSPRRPPGRTGLAVMREVSVPDLLADGAEVEDLLDRFRVAVAL</sequence>
<dbReference type="EMBL" id="CP043538">
    <property type="protein sequence ID" value="QGY03194.1"/>
    <property type="molecule type" value="Genomic_DNA"/>
</dbReference>
<reference evidence="1 2" key="2">
    <citation type="journal article" date="2013" name="Genome Announc.">
        <title>Draft Genome Sequence of Methylobacterium mesophilicum Strain SR1.6/6, Isolated from Citrus sinensis.</title>
        <authorList>
            <person name="Marinho Almeida D."/>
            <person name="Dini-Andreote F."/>
            <person name="Camargo Neves A.A."/>
            <person name="Juca Ramos R.T."/>
            <person name="Andreote F.D."/>
            <person name="Carneiro A.R."/>
            <person name="Oliveira de Souza Lima A."/>
            <person name="Caracciolo Gomes de Sa P.H."/>
            <person name="Ribeiro Barbosa M.S."/>
            <person name="Araujo W.L."/>
            <person name="Silva A."/>
        </authorList>
    </citation>
    <scope>NUCLEOTIDE SEQUENCE [LARGE SCALE GENOMIC DNA]</scope>
    <source>
        <strain evidence="1 2">SR1.6/6</strain>
    </source>
</reference>
<dbReference type="KEGG" id="mmes:MMSR116_15855"/>
<evidence type="ECO:0000313" key="1">
    <source>
        <dbReference type="EMBL" id="QGY03194.1"/>
    </source>
</evidence>
<dbReference type="Proteomes" id="UP000012488">
    <property type="component" value="Chromosome"/>
</dbReference>
<gene>
    <name evidence="1" type="ORF">MMSR116_15855</name>
</gene>
<accession>A0A6B9FPP6</accession>